<keyword evidence="1" id="KW-1133">Transmembrane helix</keyword>
<accession>A0ABZ3FSG4</accession>
<keyword evidence="3" id="KW-1185">Reference proteome</keyword>
<keyword evidence="1" id="KW-0812">Transmembrane</keyword>
<evidence type="ECO:0000256" key="1">
    <source>
        <dbReference type="SAM" id="Phobius"/>
    </source>
</evidence>
<feature type="transmembrane region" description="Helical" evidence="1">
    <location>
        <begin position="6"/>
        <end position="25"/>
    </location>
</feature>
<keyword evidence="1" id="KW-0472">Membrane</keyword>
<gene>
    <name evidence="2" type="ORF">AADG42_17460</name>
</gene>
<dbReference type="EMBL" id="CP154795">
    <property type="protein sequence ID" value="XAN09023.1"/>
    <property type="molecule type" value="Genomic_DNA"/>
</dbReference>
<proteinExistence type="predicted"/>
<sequence>MQPAGYLTVIFLVGLAVTLMVLLGSRRSRSIRAAMRPRPTSLDDVFDPNDLAEVTASFAAITAEQRRTNPGESAALSARLQRVINRRSPIRAIAPAPVAGATRICFADGTRVLVRNQGGRLAMLAYEAAHYPICLRSCQTGPEGPELTFDYYGGQVVAVVVGMDQAD</sequence>
<evidence type="ECO:0000313" key="2">
    <source>
        <dbReference type="EMBL" id="XAN09023.1"/>
    </source>
</evidence>
<dbReference type="Proteomes" id="UP001442841">
    <property type="component" value="Chromosome"/>
</dbReference>
<organism evidence="2 3">
    <name type="scientific">Ammonicoccus fulvus</name>
    <dbReference type="NCBI Taxonomy" id="3138240"/>
    <lineage>
        <taxon>Bacteria</taxon>
        <taxon>Bacillati</taxon>
        <taxon>Actinomycetota</taxon>
        <taxon>Actinomycetes</taxon>
        <taxon>Propionibacteriales</taxon>
        <taxon>Propionibacteriaceae</taxon>
        <taxon>Ammonicoccus</taxon>
    </lineage>
</organism>
<protein>
    <submittedName>
        <fullName evidence="2">Uncharacterized protein</fullName>
    </submittedName>
</protein>
<evidence type="ECO:0000313" key="3">
    <source>
        <dbReference type="Proteomes" id="UP001442841"/>
    </source>
</evidence>
<reference evidence="2 3" key="1">
    <citation type="submission" date="2024-04" db="EMBL/GenBank/DDBJ databases">
        <title>Isolation of an actinomycete strain from pig manure.</title>
        <authorList>
            <person name="Gong T."/>
            <person name="Yu Z."/>
            <person name="An M."/>
            <person name="Wei C."/>
            <person name="Yang W."/>
            <person name="Liu L."/>
        </authorList>
    </citation>
    <scope>NUCLEOTIDE SEQUENCE [LARGE SCALE GENOMIC DNA]</scope>
    <source>
        <strain evidence="2 3">ZF39</strain>
    </source>
</reference>
<dbReference type="RefSeq" id="WP_425310457.1">
    <property type="nucleotide sequence ID" value="NZ_CP154795.1"/>
</dbReference>
<name>A0ABZ3FSG4_9ACTN</name>